<dbReference type="GO" id="GO:0045703">
    <property type="term" value="F:ketoreductase activity"/>
    <property type="evidence" value="ECO:0007669"/>
    <property type="project" value="UniProtKB-UniRule"/>
</dbReference>
<dbReference type="eggNOG" id="KOG1014">
    <property type="taxonomic scope" value="Eukaryota"/>
</dbReference>
<dbReference type="GO" id="GO:0030497">
    <property type="term" value="P:fatty acid elongation"/>
    <property type="evidence" value="ECO:0007669"/>
    <property type="project" value="UniProtKB-UniRule"/>
</dbReference>
<dbReference type="GO" id="GO:0005789">
    <property type="term" value="C:endoplasmic reticulum membrane"/>
    <property type="evidence" value="ECO:0007669"/>
    <property type="project" value="UniProtKB-SubCell"/>
</dbReference>
<dbReference type="PRINTS" id="PR00081">
    <property type="entry name" value="GDHRDH"/>
</dbReference>
<evidence type="ECO:0000256" key="10">
    <source>
        <dbReference type="ARBA" id="ARBA00023136"/>
    </source>
</evidence>
<dbReference type="EMBL" id="KE503208">
    <property type="protein sequence ID" value="EPX70652.1"/>
    <property type="molecule type" value="Genomic_DNA"/>
</dbReference>
<keyword evidence="10 12" id="KW-0472">Membrane</keyword>
<dbReference type="OrthoDB" id="5545019at2759"/>
<evidence type="ECO:0000256" key="1">
    <source>
        <dbReference type="ARBA" id="ARBA00005194"/>
    </source>
</evidence>
<dbReference type="Proteomes" id="UP000016088">
    <property type="component" value="Unassembled WGS sequence"/>
</dbReference>
<dbReference type="InterPro" id="IPR036291">
    <property type="entry name" value="NAD(P)-bd_dom_sf"/>
</dbReference>
<dbReference type="PIRSF" id="PIRSF000126">
    <property type="entry name" value="11-beta-HSD1"/>
    <property type="match status" value="1"/>
</dbReference>
<evidence type="ECO:0000313" key="15">
    <source>
        <dbReference type="Proteomes" id="UP000016088"/>
    </source>
</evidence>
<dbReference type="Gene3D" id="3.40.50.720">
    <property type="entry name" value="NAD(P)-binding Rossmann-like Domain"/>
    <property type="match status" value="1"/>
</dbReference>
<feature type="transmembrane region" description="Helical" evidence="13">
    <location>
        <begin position="6"/>
        <end position="29"/>
    </location>
</feature>
<comment type="pathway">
    <text evidence="1">Lipid metabolism; fatty acid biosynthesis.</text>
</comment>
<evidence type="ECO:0000313" key="14">
    <source>
        <dbReference type="EMBL" id="EPX70652.1"/>
    </source>
</evidence>
<keyword evidence="6 12" id="KW-0521">NADP</keyword>
<dbReference type="PANTHER" id="PTHR43086:SF2">
    <property type="entry name" value="HYDROXYSTEROID DEHYDROGENASE-LIKE PROTEIN 1"/>
    <property type="match status" value="1"/>
</dbReference>
<dbReference type="CDD" id="cd05356">
    <property type="entry name" value="17beta-HSD1_like_SDR_c"/>
    <property type="match status" value="1"/>
</dbReference>
<dbReference type="UniPathway" id="UPA00094"/>
<evidence type="ECO:0000256" key="7">
    <source>
        <dbReference type="ARBA" id="ARBA00022989"/>
    </source>
</evidence>
<gene>
    <name evidence="14" type="ORF">SOCG_04304</name>
</gene>
<evidence type="ECO:0000256" key="13">
    <source>
        <dbReference type="SAM" id="Phobius"/>
    </source>
</evidence>
<accession>S9PRR1</accession>
<dbReference type="SUPFAM" id="SSF51735">
    <property type="entry name" value="NAD(P)-binding Rossmann-fold domains"/>
    <property type="match status" value="1"/>
</dbReference>
<keyword evidence="7 12" id="KW-1133">Transmembrane helix</keyword>
<dbReference type="HAMAP" id="MF_03107">
    <property type="entry name" value="3_ketoreductase"/>
    <property type="match status" value="1"/>
</dbReference>
<dbReference type="InterPro" id="IPR002347">
    <property type="entry name" value="SDR_fam"/>
</dbReference>
<name>S9PRR1_SCHOY</name>
<keyword evidence="5 12" id="KW-0276">Fatty acid metabolism</keyword>
<comment type="function">
    <text evidence="12">Component of the microsomal membrane bound fatty acid elongation system, which produces the 26-carbon very long-chain fatty acids (VLCFA) from palmitate. Catalyzes the reduction of the 3-ketoacyl-CoA intermediate that is formed in each cycle of fatty acid elongation. VLCFAs serve as precursors for ceramide and sphingolipids.</text>
</comment>
<feature type="binding site" evidence="12">
    <location>
        <position position="203"/>
    </location>
    <ligand>
        <name>substrate</name>
    </ligand>
</feature>
<dbReference type="RefSeq" id="XP_013020600.1">
    <property type="nucleotide sequence ID" value="XM_013165146.1"/>
</dbReference>
<organism evidence="14 15">
    <name type="scientific">Schizosaccharomyces octosporus (strain yFS286)</name>
    <name type="common">Fission yeast</name>
    <name type="synonym">Octosporomyces octosporus</name>
    <dbReference type="NCBI Taxonomy" id="483514"/>
    <lineage>
        <taxon>Eukaryota</taxon>
        <taxon>Fungi</taxon>
        <taxon>Dikarya</taxon>
        <taxon>Ascomycota</taxon>
        <taxon>Taphrinomycotina</taxon>
        <taxon>Schizosaccharomycetes</taxon>
        <taxon>Schizosaccharomycetales</taxon>
        <taxon>Schizosaccharomycetaceae</taxon>
        <taxon>Schizosaccharomyces</taxon>
    </lineage>
</organism>
<dbReference type="EC" id="1.1.1.330" evidence="12"/>
<dbReference type="OMA" id="LVAPGMM"/>
<keyword evidence="15" id="KW-1185">Reference proteome</keyword>
<dbReference type="VEuPathDB" id="FungiDB:SOCG_04304"/>
<dbReference type="GeneID" id="25033268"/>
<sequence>MSVENVAPSSGCSTAVTIFSVFGIVFTLLKAKSLAQFLYNNYLAKGTKLTVYGAKQGAWAVVTGATDGIGKEYAIQLATSGFNIVLVSRTQEKLTALAQELETVAKIQTRTIALDYSKANKVSFEKVTEELKDLPITVLINNVGQSHVMPTSFEETPETEMDNIMHINCFGTLHTTKAILPIMTEQRRKDKKGPRCLILTMGSFAGLIPSPYLSTYAGSKAFLSNWSASMAEEVKPEGIDVWCYNSYLVVSSMSKIRRPNFTTPTPKAFVREALGSINVQRGGSAPYISQPYPSHAIMSWSLEELLGSVKYLVVNQVAAMHLDVRKRALKKQARIQQSVSTQTSV</sequence>
<evidence type="ECO:0000256" key="3">
    <source>
        <dbReference type="ARBA" id="ARBA00022692"/>
    </source>
</evidence>
<dbReference type="GO" id="GO:0141040">
    <property type="term" value="F:very-long-chain 3-oxoacyl-CoA reductase activity"/>
    <property type="evidence" value="ECO:0007669"/>
    <property type="project" value="UniProtKB-EC"/>
</dbReference>
<comment type="catalytic activity">
    <reaction evidence="12">
        <text>a very-long-chain (3R)-3-hydroxyacyl-CoA + NADP(+) = a very-long-chain 3-oxoacyl-CoA + NADPH + H(+)</text>
        <dbReference type="Rhea" id="RHEA:48680"/>
        <dbReference type="ChEBI" id="CHEBI:15378"/>
        <dbReference type="ChEBI" id="CHEBI:57783"/>
        <dbReference type="ChEBI" id="CHEBI:58349"/>
        <dbReference type="ChEBI" id="CHEBI:85440"/>
        <dbReference type="ChEBI" id="CHEBI:90725"/>
        <dbReference type="EC" id="1.1.1.330"/>
    </reaction>
</comment>
<protein>
    <recommendedName>
        <fullName evidence="12">Very-long-chain 3-oxoacyl-CoA reductase</fullName>
        <ecNumber evidence="12">1.1.1.330</ecNumber>
    </recommendedName>
    <alternativeName>
        <fullName evidence="12">3-ketoacyl-CoA reductase</fullName>
        <shortName evidence="12">3-ketoreductase</shortName>
        <shortName evidence="12">KAR</shortName>
    </alternativeName>
    <alternativeName>
        <fullName evidence="12">Microsomal beta-keto-reductase</fullName>
    </alternativeName>
</protein>
<keyword evidence="11 12" id="KW-0275">Fatty acid biosynthesis</keyword>
<dbReference type="Pfam" id="PF00106">
    <property type="entry name" value="adh_short"/>
    <property type="match status" value="1"/>
</dbReference>
<evidence type="ECO:0000256" key="9">
    <source>
        <dbReference type="ARBA" id="ARBA00023098"/>
    </source>
</evidence>
<evidence type="ECO:0000256" key="5">
    <source>
        <dbReference type="ARBA" id="ARBA00022832"/>
    </source>
</evidence>
<evidence type="ECO:0000256" key="2">
    <source>
        <dbReference type="ARBA" id="ARBA00022516"/>
    </source>
</evidence>
<dbReference type="PROSITE" id="PS00061">
    <property type="entry name" value="ADH_SHORT"/>
    <property type="match status" value="1"/>
</dbReference>
<evidence type="ECO:0000256" key="8">
    <source>
        <dbReference type="ARBA" id="ARBA00023002"/>
    </source>
</evidence>
<dbReference type="InterPro" id="IPR027533">
    <property type="entry name" value="3_ketoreductase_fungal"/>
</dbReference>
<dbReference type="InterPro" id="IPR020904">
    <property type="entry name" value="Sc_DH/Rdtase_CS"/>
</dbReference>
<dbReference type="PANTHER" id="PTHR43086">
    <property type="entry name" value="VERY-LONG-CHAIN 3-OXOOACYL-COA REDUCTASE"/>
    <property type="match status" value="1"/>
</dbReference>
<evidence type="ECO:0000256" key="6">
    <source>
        <dbReference type="ARBA" id="ARBA00022857"/>
    </source>
</evidence>
<evidence type="ECO:0000256" key="12">
    <source>
        <dbReference type="HAMAP-Rule" id="MF_03107"/>
    </source>
</evidence>
<proteinExistence type="inferred from homology"/>
<keyword evidence="2 12" id="KW-0444">Lipid biosynthesis</keyword>
<evidence type="ECO:0000256" key="4">
    <source>
        <dbReference type="ARBA" id="ARBA00022824"/>
    </source>
</evidence>
<keyword evidence="3 12" id="KW-0812">Transmembrane</keyword>
<evidence type="ECO:0000256" key="11">
    <source>
        <dbReference type="ARBA" id="ARBA00023160"/>
    </source>
</evidence>
<comment type="subcellular location">
    <subcellularLocation>
        <location evidence="12">Endoplasmic reticulum membrane</location>
        <topology evidence="12">Single-pass membrane protein</topology>
    </subcellularLocation>
</comment>
<keyword evidence="8 12" id="KW-0560">Oxidoreductase</keyword>
<keyword evidence="4 12" id="KW-0256">Endoplasmic reticulum</keyword>
<dbReference type="AlphaFoldDB" id="S9PRR1"/>
<reference evidence="14 15" key="1">
    <citation type="journal article" date="2011" name="Science">
        <title>Comparative functional genomics of the fission yeasts.</title>
        <authorList>
            <person name="Rhind N."/>
            <person name="Chen Z."/>
            <person name="Yassour M."/>
            <person name="Thompson D.A."/>
            <person name="Haas B.J."/>
            <person name="Habib N."/>
            <person name="Wapinski I."/>
            <person name="Roy S."/>
            <person name="Lin M.F."/>
            <person name="Heiman D.I."/>
            <person name="Young S.K."/>
            <person name="Furuya K."/>
            <person name="Guo Y."/>
            <person name="Pidoux A."/>
            <person name="Chen H.M."/>
            <person name="Robbertse B."/>
            <person name="Goldberg J.M."/>
            <person name="Aoki K."/>
            <person name="Bayne E.H."/>
            <person name="Berlin A.M."/>
            <person name="Desjardins C.A."/>
            <person name="Dobbs E."/>
            <person name="Dukaj L."/>
            <person name="Fan L."/>
            <person name="FitzGerald M.G."/>
            <person name="French C."/>
            <person name="Gujja S."/>
            <person name="Hansen K."/>
            <person name="Keifenheim D."/>
            <person name="Levin J.Z."/>
            <person name="Mosher R.A."/>
            <person name="Mueller C.A."/>
            <person name="Pfiffner J."/>
            <person name="Priest M."/>
            <person name="Russ C."/>
            <person name="Smialowska A."/>
            <person name="Swoboda P."/>
            <person name="Sykes S.M."/>
            <person name="Vaughn M."/>
            <person name="Vengrova S."/>
            <person name="Yoder R."/>
            <person name="Zeng Q."/>
            <person name="Allshire R."/>
            <person name="Baulcombe D."/>
            <person name="Birren B.W."/>
            <person name="Brown W."/>
            <person name="Ekwall K."/>
            <person name="Kellis M."/>
            <person name="Leatherwood J."/>
            <person name="Levin H."/>
            <person name="Margalit H."/>
            <person name="Martienssen R."/>
            <person name="Nieduszynski C.A."/>
            <person name="Spatafora J.W."/>
            <person name="Friedman N."/>
            <person name="Dalgaard J.Z."/>
            <person name="Baumann P."/>
            <person name="Niki H."/>
            <person name="Regev A."/>
            <person name="Nusbaum C."/>
        </authorList>
    </citation>
    <scope>NUCLEOTIDE SEQUENCE [LARGE SCALE GENOMIC DNA]</scope>
    <source>
        <strain evidence="15">yFS286</strain>
    </source>
</reference>
<feature type="active site" description="Proton acceptor" evidence="12">
    <location>
        <position position="216"/>
    </location>
</feature>
<dbReference type="HOGENOM" id="CLU_010194_38_0_1"/>
<keyword evidence="9 12" id="KW-0443">Lipid metabolism</keyword>
<comment type="similarity">
    <text evidence="12">Belongs to the short-chain dehydrogenases/reductases (SDR) family.</text>
</comment>